<keyword evidence="3" id="KW-0862">Zinc</keyword>
<dbReference type="InterPro" id="IPR052804">
    <property type="entry name" value="UEC_component"/>
</dbReference>
<dbReference type="EMBL" id="BDGG01000008">
    <property type="protein sequence ID" value="GAV02208.1"/>
    <property type="molecule type" value="Genomic_DNA"/>
</dbReference>
<protein>
    <recommendedName>
        <fullName evidence="6">RING-type domain-containing protein</fullName>
    </recommendedName>
</protein>
<dbReference type="Gene3D" id="3.30.40.10">
    <property type="entry name" value="Zinc/RING finger domain, C3HC4 (zinc finger)"/>
    <property type="match status" value="1"/>
</dbReference>
<evidence type="ECO:0000256" key="1">
    <source>
        <dbReference type="ARBA" id="ARBA00022723"/>
    </source>
</evidence>
<comment type="caution">
    <text evidence="7">The sequence shown here is derived from an EMBL/GenBank/DDBJ whole genome shotgun (WGS) entry which is preliminary data.</text>
</comment>
<evidence type="ECO:0000313" key="8">
    <source>
        <dbReference type="Proteomes" id="UP000186922"/>
    </source>
</evidence>
<dbReference type="SUPFAM" id="SSF57850">
    <property type="entry name" value="RING/U-box"/>
    <property type="match status" value="1"/>
</dbReference>
<dbReference type="InterPro" id="IPR042981">
    <property type="entry name" value="RNF11_RING-H2"/>
</dbReference>
<evidence type="ECO:0000256" key="5">
    <source>
        <dbReference type="SAM" id="MobiDB-lite"/>
    </source>
</evidence>
<feature type="compositionally biased region" description="Basic and acidic residues" evidence="5">
    <location>
        <begin position="1"/>
        <end position="10"/>
    </location>
</feature>
<dbReference type="GO" id="GO:0008270">
    <property type="term" value="F:zinc ion binding"/>
    <property type="evidence" value="ECO:0007669"/>
    <property type="project" value="UniProtKB-KW"/>
</dbReference>
<dbReference type="SMART" id="SM00184">
    <property type="entry name" value="RING"/>
    <property type="match status" value="1"/>
</dbReference>
<keyword evidence="1" id="KW-0479">Metal-binding</keyword>
<dbReference type="OrthoDB" id="9984778at2759"/>
<dbReference type="PROSITE" id="PS50089">
    <property type="entry name" value="ZF_RING_2"/>
    <property type="match status" value="1"/>
</dbReference>
<name>A0A1D1VR59_RAMVA</name>
<evidence type="ECO:0000256" key="3">
    <source>
        <dbReference type="ARBA" id="ARBA00022833"/>
    </source>
</evidence>
<feature type="compositionally biased region" description="Basic and acidic residues" evidence="5">
    <location>
        <begin position="24"/>
        <end position="33"/>
    </location>
</feature>
<feature type="compositionally biased region" description="Polar residues" evidence="5">
    <location>
        <begin position="36"/>
        <end position="52"/>
    </location>
</feature>
<dbReference type="PANTHER" id="PTHR46359:SF2">
    <property type="entry name" value="GEO07743P1"/>
    <property type="match status" value="1"/>
</dbReference>
<dbReference type="InterPro" id="IPR013083">
    <property type="entry name" value="Znf_RING/FYVE/PHD"/>
</dbReference>
<accession>A0A1D1VR59</accession>
<dbReference type="CDD" id="cd16468">
    <property type="entry name" value="RING-H2_RNF11"/>
    <property type="match status" value="1"/>
</dbReference>
<dbReference type="AlphaFoldDB" id="A0A1D1VR59"/>
<evidence type="ECO:0000256" key="4">
    <source>
        <dbReference type="PROSITE-ProRule" id="PRU00175"/>
    </source>
</evidence>
<dbReference type="GO" id="GO:0061630">
    <property type="term" value="F:ubiquitin protein ligase activity"/>
    <property type="evidence" value="ECO:0007669"/>
    <property type="project" value="TreeGrafter"/>
</dbReference>
<evidence type="ECO:0000313" key="7">
    <source>
        <dbReference type="EMBL" id="GAV02208.1"/>
    </source>
</evidence>
<dbReference type="Pfam" id="PF13639">
    <property type="entry name" value="zf-RING_2"/>
    <property type="match status" value="1"/>
</dbReference>
<gene>
    <name evidence="7" type="primary">RvY_12802</name>
    <name evidence="7" type="synonym">RvY_12802.1</name>
    <name evidence="7" type="ORF">RvY_12802-1</name>
</gene>
<dbReference type="STRING" id="947166.A0A1D1VR59"/>
<evidence type="ECO:0000259" key="6">
    <source>
        <dbReference type="PROSITE" id="PS50089"/>
    </source>
</evidence>
<proteinExistence type="predicted"/>
<keyword evidence="8" id="KW-1185">Reference proteome</keyword>
<dbReference type="PANTHER" id="PTHR46359">
    <property type="entry name" value="GEO07743P1"/>
    <property type="match status" value="1"/>
</dbReference>
<dbReference type="Proteomes" id="UP000186922">
    <property type="component" value="Unassembled WGS sequence"/>
</dbReference>
<dbReference type="GO" id="GO:0006511">
    <property type="term" value="P:ubiquitin-dependent protein catabolic process"/>
    <property type="evidence" value="ECO:0007669"/>
    <property type="project" value="TreeGrafter"/>
</dbReference>
<dbReference type="GO" id="GO:0000151">
    <property type="term" value="C:ubiquitin ligase complex"/>
    <property type="evidence" value="ECO:0007669"/>
    <property type="project" value="TreeGrafter"/>
</dbReference>
<keyword evidence="2 4" id="KW-0863">Zinc-finger</keyword>
<organism evidence="7 8">
    <name type="scientific">Ramazzottius varieornatus</name>
    <name type="common">Water bear</name>
    <name type="synonym">Tardigrade</name>
    <dbReference type="NCBI Taxonomy" id="947166"/>
    <lineage>
        <taxon>Eukaryota</taxon>
        <taxon>Metazoa</taxon>
        <taxon>Ecdysozoa</taxon>
        <taxon>Tardigrada</taxon>
        <taxon>Eutardigrada</taxon>
        <taxon>Parachela</taxon>
        <taxon>Hypsibioidea</taxon>
        <taxon>Ramazzottiidae</taxon>
        <taxon>Ramazzottius</taxon>
    </lineage>
</organism>
<feature type="domain" description="RING-type" evidence="6">
    <location>
        <begin position="108"/>
        <end position="149"/>
    </location>
</feature>
<dbReference type="InterPro" id="IPR001841">
    <property type="entry name" value="Znf_RING"/>
</dbReference>
<evidence type="ECO:0000256" key="2">
    <source>
        <dbReference type="ARBA" id="ARBA00022771"/>
    </source>
</evidence>
<reference evidence="7 8" key="1">
    <citation type="journal article" date="2016" name="Nat. Commun.">
        <title>Extremotolerant tardigrade genome and improved radiotolerance of human cultured cells by tardigrade-unique protein.</title>
        <authorList>
            <person name="Hashimoto T."/>
            <person name="Horikawa D.D."/>
            <person name="Saito Y."/>
            <person name="Kuwahara H."/>
            <person name="Kozuka-Hata H."/>
            <person name="Shin-I T."/>
            <person name="Minakuchi Y."/>
            <person name="Ohishi K."/>
            <person name="Motoyama A."/>
            <person name="Aizu T."/>
            <person name="Enomoto A."/>
            <person name="Kondo K."/>
            <person name="Tanaka S."/>
            <person name="Hara Y."/>
            <person name="Koshikawa S."/>
            <person name="Sagara H."/>
            <person name="Miura T."/>
            <person name="Yokobori S."/>
            <person name="Miyagawa K."/>
            <person name="Suzuki Y."/>
            <person name="Kubo T."/>
            <person name="Oyama M."/>
            <person name="Kohara Y."/>
            <person name="Fujiyama A."/>
            <person name="Arakawa K."/>
            <person name="Katayama T."/>
            <person name="Toyoda A."/>
            <person name="Kunieda T."/>
        </authorList>
    </citation>
    <scope>NUCLEOTIDE SEQUENCE [LARGE SCALE GENOMIC DNA]</scope>
    <source>
        <strain evidence="7 8">YOKOZUNA-1</strain>
    </source>
</reference>
<feature type="region of interest" description="Disordered" evidence="5">
    <location>
        <begin position="1"/>
        <end position="58"/>
    </location>
</feature>
<sequence>MGNCLRRGDGSTEDYSLLHANPADQEHQNDLRQHHPSSTYSHSVGSSDTASSDFPDDLHPDEVTSRFASLMVDRQITEEEQMQKAQRFGLIQHLPSGLYDGGKKDRECPICMVELNCGDPVRFLPCMHVYHKDCIDDWLLKHSLTCPNCMEPVECALMNSYEVGNTPWNFTS</sequence>